<keyword evidence="2" id="KW-1133">Transmembrane helix</keyword>
<protein>
    <recommendedName>
        <fullName evidence="4">Endonuclease/exonuclease/phosphatase domain-containing protein</fullName>
    </recommendedName>
</protein>
<evidence type="ECO:0008006" key="4">
    <source>
        <dbReference type="Google" id="ProtNLM"/>
    </source>
</evidence>
<evidence type="ECO:0000313" key="3">
    <source>
        <dbReference type="EMBL" id="QFG74038.1"/>
    </source>
</evidence>
<feature type="transmembrane region" description="Helical" evidence="2">
    <location>
        <begin position="33"/>
        <end position="54"/>
    </location>
</feature>
<accession>A0A5J6VJT1</accession>
<dbReference type="InterPro" id="IPR036691">
    <property type="entry name" value="Endo/exonu/phosph_ase_sf"/>
</dbReference>
<dbReference type="SUPFAM" id="SSF56219">
    <property type="entry name" value="DNase I-like"/>
    <property type="match status" value="1"/>
</dbReference>
<keyword evidence="2" id="KW-0812">Transmembrane</keyword>
<dbReference type="EMBL" id="MN448276">
    <property type="protein sequence ID" value="QFG74038.1"/>
    <property type="molecule type" value="Genomic_DNA"/>
</dbReference>
<name>A0A5J6VJT1_9VIRU</name>
<feature type="region of interest" description="Disordered" evidence="1">
    <location>
        <begin position="446"/>
        <end position="465"/>
    </location>
</feature>
<dbReference type="Gene3D" id="3.60.10.10">
    <property type="entry name" value="Endonuclease/exonuclease/phosphatase"/>
    <property type="match status" value="1"/>
</dbReference>
<keyword evidence="2" id="KW-0472">Membrane</keyword>
<sequence length="477" mass="54741">MKKSIKNIKINTFSRLNNYLHNYNMNNMQGGGIPLILVTALISVFVLGGTSYYVNRKPLPSTSLDASLPEFTIASINMGGRFKNVFEFYLDDKEWIHKHKIMLDAITAEQCPREFYTLLDQDNKSINLNNLTIYSLWMHLKDKKTKCHGELDIERPTPIRDTSYWWANENNGDTSNPPIFTFQAYMNVWLNKCKGLSIGDEIIGETPQDMNEKALVLLFYDYMCTFALLKAFDSHENYLEFCARFPHVQNDETKYRILLDALKDNTYICIQEAFTNPQQINTIKEILNEHTLLVKEDAEMVLAFKDNNPKVVMLDNNIYNHQSQHTETINSTYESTTVKKTIVLKVDDALSIVAIHAKEPRNIPEFVNYLKDLGNDMVIAGDTNLEGESNLQEFGDMIAEFNSNFDANKSTTRKMRTVFQCQPKKIDKLVTSFKDVIMCRGRTIKSSHQHPSLDGDSFLPSPQHPSDHAYVVAEISH</sequence>
<evidence type="ECO:0000256" key="2">
    <source>
        <dbReference type="SAM" id="Phobius"/>
    </source>
</evidence>
<proteinExistence type="predicted"/>
<organism evidence="3">
    <name type="scientific">Megaviridae environmental sample</name>
    <dbReference type="NCBI Taxonomy" id="1737588"/>
    <lineage>
        <taxon>Viruses</taxon>
        <taxon>Varidnaviria</taxon>
        <taxon>Bamfordvirae</taxon>
        <taxon>Nucleocytoviricota</taxon>
        <taxon>Megaviricetes</taxon>
        <taxon>Imitervirales</taxon>
        <taxon>Mimiviridae</taxon>
        <taxon>environmental samples</taxon>
    </lineage>
</organism>
<reference evidence="3" key="1">
    <citation type="journal article" date="2019" name="Philos. Trans. R. Soc. Lond., B, Biol. Sci.">
        <title>Targeted metagenomic recovery of four divergent viruses reveals shared and distinctive characteristics of giant viruses of marine eukaryotes.</title>
        <authorList>
            <person name="Needham D.M."/>
            <person name="Poirier C."/>
            <person name="Hehenberger E."/>
            <person name="Jimenez V."/>
            <person name="Swalwell J.E."/>
            <person name="Santoro A.E."/>
            <person name="Worden A.Z."/>
        </authorList>
    </citation>
    <scope>NUCLEOTIDE SEQUENCE</scope>
    <source>
        <strain evidence="3">OPacV-662</strain>
    </source>
</reference>
<evidence type="ECO:0000256" key="1">
    <source>
        <dbReference type="SAM" id="MobiDB-lite"/>
    </source>
</evidence>